<dbReference type="SUPFAM" id="SSF54001">
    <property type="entry name" value="Cysteine proteinases"/>
    <property type="match status" value="1"/>
</dbReference>
<organism evidence="2 3">
    <name type="scientific">Roseibium algicola</name>
    <dbReference type="NCBI Taxonomy" id="2857014"/>
    <lineage>
        <taxon>Bacteria</taxon>
        <taxon>Pseudomonadati</taxon>
        <taxon>Pseudomonadota</taxon>
        <taxon>Alphaproteobacteria</taxon>
        <taxon>Hyphomicrobiales</taxon>
        <taxon>Stappiaceae</taxon>
        <taxon>Roseibium</taxon>
    </lineage>
</organism>
<dbReference type="Pfam" id="PF08379">
    <property type="entry name" value="Bact_transglu_N"/>
    <property type="match status" value="1"/>
</dbReference>
<dbReference type="RefSeq" id="WP_062487913.1">
    <property type="nucleotide sequence ID" value="NZ_CP019630.1"/>
</dbReference>
<dbReference type="InterPro" id="IPR002931">
    <property type="entry name" value="Transglutaminase-like"/>
</dbReference>
<dbReference type="SMART" id="SM00460">
    <property type="entry name" value="TGc"/>
    <property type="match status" value="1"/>
</dbReference>
<sequence length="298" mass="33226">MTTAIRILHTTRYRYSRPVKFGVHRLLLRPRDGHDLRLLSSAIAISPAPKLSWHFDTFGNSVATAEFSEASSRLEFRSELLIRRFSHDDFVASPGRSRSAYPFTYPTEDLIDLAPFISLENPEECPVLDAWLAAEIGSGPDEVLDFLRLLSETVNHNVTYVRRERSGTQSAGTTLKKGTGSCRDFAFLFMEAARRSGFAARFVTGYLNDVLDDGHVHSGGGATHAWAEVYLPSEGWVEFDPTNRIIGSPNLIRVAVTRTPRQAIPISGTYDPRPGAVFYGMDVEVKTSIEPYDPRNSD</sequence>
<reference evidence="2 3" key="1">
    <citation type="submission" date="2017-02" db="EMBL/GenBank/DDBJ databases">
        <authorList>
            <person name="Jeong S."/>
        </authorList>
    </citation>
    <scope>NUCLEOTIDE SEQUENCE [LARGE SCALE GENOMIC DNA]</scope>
    <source>
        <strain evidence="2 3">RMAR6-6</strain>
    </source>
</reference>
<protein>
    <recommendedName>
        <fullName evidence="1">Transglutaminase-like domain-containing protein</fullName>
    </recommendedName>
</protein>
<proteinExistence type="predicted"/>
<keyword evidence="3" id="KW-1185">Reference proteome</keyword>
<dbReference type="Proteomes" id="UP000188174">
    <property type="component" value="Chromosome"/>
</dbReference>
<accession>A0ABM6I5I1</accession>
<feature type="domain" description="Transglutaminase-like" evidence="1">
    <location>
        <begin position="174"/>
        <end position="243"/>
    </location>
</feature>
<dbReference type="InterPro" id="IPR038765">
    <property type="entry name" value="Papain-like_cys_pep_sf"/>
</dbReference>
<dbReference type="InterPro" id="IPR013589">
    <property type="entry name" value="Bac_transglu_N"/>
</dbReference>
<dbReference type="PANTHER" id="PTHR33490">
    <property type="entry name" value="BLR5614 PROTEIN-RELATED"/>
    <property type="match status" value="1"/>
</dbReference>
<gene>
    <name evidence="2" type="ORF">B0E33_20530</name>
</gene>
<dbReference type="PANTHER" id="PTHR33490:SF1">
    <property type="entry name" value="SLL1233 PROTEIN"/>
    <property type="match status" value="1"/>
</dbReference>
<dbReference type="Pfam" id="PF01841">
    <property type="entry name" value="Transglut_core"/>
    <property type="match status" value="1"/>
</dbReference>
<evidence type="ECO:0000259" key="1">
    <source>
        <dbReference type="SMART" id="SM00460"/>
    </source>
</evidence>
<evidence type="ECO:0000313" key="3">
    <source>
        <dbReference type="Proteomes" id="UP000188174"/>
    </source>
</evidence>
<dbReference type="EMBL" id="CP019630">
    <property type="protein sequence ID" value="AQQ05656.1"/>
    <property type="molecule type" value="Genomic_DNA"/>
</dbReference>
<name>A0ABM6I5I1_9HYPH</name>
<evidence type="ECO:0000313" key="2">
    <source>
        <dbReference type="EMBL" id="AQQ05656.1"/>
    </source>
</evidence>
<dbReference type="Gene3D" id="3.10.620.30">
    <property type="match status" value="1"/>
</dbReference>